<reference evidence="8 9" key="1">
    <citation type="submission" date="2017-02" db="EMBL/GenBank/DDBJ databases">
        <title>Vagococcus cremeus sp. nov., isolated from the small intestine of a marten, Martes flavigula.</title>
        <authorList>
            <person name="Tak E.J."/>
            <person name="Bae J.-W."/>
        </authorList>
    </citation>
    <scope>NUCLEOTIDE SEQUENCE [LARGE SCALE GENOMIC DNA]</scope>
    <source>
        <strain evidence="8 9">D7T301</strain>
    </source>
</reference>
<dbReference type="InterPro" id="IPR032816">
    <property type="entry name" value="VTT_dom"/>
</dbReference>
<feature type="transmembrane region" description="Helical" evidence="6">
    <location>
        <begin position="12"/>
        <end position="29"/>
    </location>
</feature>
<evidence type="ECO:0000256" key="6">
    <source>
        <dbReference type="RuleBase" id="RU366058"/>
    </source>
</evidence>
<comment type="caution">
    <text evidence="8">The sequence shown here is derived from an EMBL/GenBank/DDBJ whole genome shotgun (WGS) entry which is preliminary data.</text>
</comment>
<keyword evidence="3 6" id="KW-0812">Transmembrane</keyword>
<comment type="subcellular location">
    <subcellularLocation>
        <location evidence="1 6">Cell membrane</location>
        <topology evidence="1 6">Multi-pass membrane protein</topology>
    </subcellularLocation>
</comment>
<sequence>MKGDNMRKLIKVFFVIGIILLLLAIFYAYSHQLCQNPTQLKQFIHHFGWYAPVIFIMIQIIQPILPIIPGGMSDVVGVVVFGKIIGVIYASAGLIIGEVILFILVRHYGRSFVLSILSEKSLPRLDKLIQLGNKHTIWMLIIVFLMPFGPDDLACLAAGFTNISFKNYLRTIILFKPLSVAIHCYLLLDVFKMVKIN</sequence>
<dbReference type="GO" id="GO:0005886">
    <property type="term" value="C:plasma membrane"/>
    <property type="evidence" value="ECO:0007669"/>
    <property type="project" value="UniProtKB-SubCell"/>
</dbReference>
<proteinExistence type="inferred from homology"/>
<evidence type="ECO:0000256" key="3">
    <source>
        <dbReference type="ARBA" id="ARBA00022692"/>
    </source>
</evidence>
<evidence type="ECO:0000256" key="4">
    <source>
        <dbReference type="ARBA" id="ARBA00022989"/>
    </source>
</evidence>
<organism evidence="8 9">
    <name type="scientific">Vagococcus martis</name>
    <dbReference type="NCBI Taxonomy" id="1768210"/>
    <lineage>
        <taxon>Bacteria</taxon>
        <taxon>Bacillati</taxon>
        <taxon>Bacillota</taxon>
        <taxon>Bacilli</taxon>
        <taxon>Lactobacillales</taxon>
        <taxon>Enterococcaceae</taxon>
        <taxon>Vagococcus</taxon>
    </lineage>
</organism>
<evidence type="ECO:0000313" key="9">
    <source>
        <dbReference type="Proteomes" id="UP000189970"/>
    </source>
</evidence>
<dbReference type="AlphaFoldDB" id="A0A1V4DIW0"/>
<evidence type="ECO:0000256" key="2">
    <source>
        <dbReference type="ARBA" id="ARBA00022475"/>
    </source>
</evidence>
<keyword evidence="2 6" id="KW-1003">Cell membrane</keyword>
<dbReference type="PANTHER" id="PTHR12677:SF49">
    <property type="entry name" value="TVP38_TMEM64 FAMILY MEMBRANE PROTEIN"/>
    <property type="match status" value="1"/>
</dbReference>
<evidence type="ECO:0000256" key="1">
    <source>
        <dbReference type="ARBA" id="ARBA00004651"/>
    </source>
</evidence>
<name>A0A1V4DIW0_9ENTE</name>
<keyword evidence="5 6" id="KW-0472">Membrane</keyword>
<evidence type="ECO:0000313" key="8">
    <source>
        <dbReference type="EMBL" id="OPF88433.1"/>
    </source>
</evidence>
<protein>
    <recommendedName>
        <fullName evidence="6">TVP38/TMEM64 family membrane protein</fullName>
    </recommendedName>
</protein>
<feature type="transmembrane region" description="Helical" evidence="6">
    <location>
        <begin position="137"/>
        <end position="161"/>
    </location>
</feature>
<accession>A0A1V4DIW0</accession>
<gene>
    <name evidence="8" type="ORF">BW731_09720</name>
</gene>
<keyword evidence="9" id="KW-1185">Reference proteome</keyword>
<feature type="transmembrane region" description="Helical" evidence="6">
    <location>
        <begin position="80"/>
        <end position="105"/>
    </location>
</feature>
<dbReference type="Pfam" id="PF09335">
    <property type="entry name" value="VTT_dom"/>
    <property type="match status" value="1"/>
</dbReference>
<dbReference type="Proteomes" id="UP000189970">
    <property type="component" value="Unassembled WGS sequence"/>
</dbReference>
<feature type="transmembrane region" description="Helical" evidence="6">
    <location>
        <begin position="49"/>
        <end position="68"/>
    </location>
</feature>
<comment type="similarity">
    <text evidence="6">Belongs to the TVP38/TMEM64 family.</text>
</comment>
<evidence type="ECO:0000259" key="7">
    <source>
        <dbReference type="Pfam" id="PF09335"/>
    </source>
</evidence>
<dbReference type="InterPro" id="IPR015414">
    <property type="entry name" value="TMEM64"/>
</dbReference>
<evidence type="ECO:0000256" key="5">
    <source>
        <dbReference type="ARBA" id="ARBA00023136"/>
    </source>
</evidence>
<dbReference type="EMBL" id="MVAB01000001">
    <property type="protein sequence ID" value="OPF88433.1"/>
    <property type="molecule type" value="Genomic_DNA"/>
</dbReference>
<dbReference type="PANTHER" id="PTHR12677">
    <property type="entry name" value="GOLGI APPARATUS MEMBRANE PROTEIN TVP38-RELATED"/>
    <property type="match status" value="1"/>
</dbReference>
<feature type="domain" description="VTT" evidence="7">
    <location>
        <begin position="68"/>
        <end position="186"/>
    </location>
</feature>
<keyword evidence="4 6" id="KW-1133">Transmembrane helix</keyword>
<feature type="transmembrane region" description="Helical" evidence="6">
    <location>
        <begin position="168"/>
        <end position="188"/>
    </location>
</feature>